<dbReference type="EMBL" id="LIHL02000013">
    <property type="protein sequence ID" value="KAF5449818.1"/>
    <property type="molecule type" value="Genomic_DNA"/>
</dbReference>
<reference evidence="2" key="1">
    <citation type="submission" date="2015-10" db="EMBL/GenBank/DDBJ databases">
        <authorList>
            <person name="Martinez-Garcia P.J."/>
            <person name="Crepeau M.W."/>
            <person name="Puiu D."/>
            <person name="Gonzalez-Ibeas D."/>
            <person name="Whalen J."/>
            <person name="Stevens K."/>
            <person name="Paul R."/>
            <person name="Butterfield T."/>
            <person name="Britton M."/>
            <person name="Reagan R."/>
            <person name="Chakraborty S."/>
            <person name="Walawage S.L."/>
            <person name="Vasquez-Gross H.A."/>
            <person name="Cardeno C."/>
            <person name="Famula R."/>
            <person name="Pratt K."/>
            <person name="Kuruganti S."/>
            <person name="Aradhya M.K."/>
            <person name="Leslie C.A."/>
            <person name="Dandekar A.M."/>
            <person name="Salzberg S.L."/>
            <person name="Wegrzyn J.L."/>
            <person name="Langley C.H."/>
            <person name="Neale D.B."/>
        </authorList>
    </citation>
    <scope>NUCLEOTIDE SEQUENCE</scope>
    <source>
        <tissue evidence="2">Leaves</tissue>
    </source>
</reference>
<dbReference type="AlphaFoldDB" id="A0A833UCS0"/>
<organism evidence="2 3">
    <name type="scientific">Juglans regia</name>
    <name type="common">English walnut</name>
    <dbReference type="NCBI Taxonomy" id="51240"/>
    <lineage>
        <taxon>Eukaryota</taxon>
        <taxon>Viridiplantae</taxon>
        <taxon>Streptophyta</taxon>
        <taxon>Embryophyta</taxon>
        <taxon>Tracheophyta</taxon>
        <taxon>Spermatophyta</taxon>
        <taxon>Magnoliopsida</taxon>
        <taxon>eudicotyledons</taxon>
        <taxon>Gunneridae</taxon>
        <taxon>Pentapetalae</taxon>
        <taxon>rosids</taxon>
        <taxon>fabids</taxon>
        <taxon>Fagales</taxon>
        <taxon>Juglandaceae</taxon>
        <taxon>Juglans</taxon>
    </lineage>
</organism>
<protein>
    <submittedName>
        <fullName evidence="2">Uncharacterized protein</fullName>
    </submittedName>
</protein>
<sequence>MFRINKVKPLVLHKETISLIDSDDTSSCKITKSEMYDEQLRDLITLDRSLELLNMADLNHNYDSKEGSTVLSSRSGRIDTMIQDNIMGLEHLAKETTPMDGSLVAATSGLVKRK</sequence>
<dbReference type="Gramene" id="Jr13_17330_p2">
    <property type="protein sequence ID" value="cds.Jr13_17330_p2"/>
    <property type="gene ID" value="Jr13_17330"/>
</dbReference>
<gene>
    <name evidence="1" type="ORF">F2P56_030227</name>
    <name evidence="2" type="ORF">F2P56_030228</name>
</gene>
<accession>A0A833UCS0</accession>
<dbReference type="Gramene" id="Jr13_17320_p2">
    <property type="protein sequence ID" value="cds.Jr13_17320_p2"/>
    <property type="gene ID" value="Jr13_17320"/>
</dbReference>
<proteinExistence type="predicted"/>
<evidence type="ECO:0000313" key="2">
    <source>
        <dbReference type="EMBL" id="KAF5449819.1"/>
    </source>
</evidence>
<evidence type="ECO:0000313" key="3">
    <source>
        <dbReference type="Proteomes" id="UP000619265"/>
    </source>
</evidence>
<reference evidence="2" key="2">
    <citation type="submission" date="2020-03" db="EMBL/GenBank/DDBJ databases">
        <title>Walnut 2.0.</title>
        <authorList>
            <person name="Marrano A."/>
            <person name="Britton M."/>
            <person name="Zimin A.V."/>
            <person name="Zaini P.A."/>
            <person name="Workman R."/>
            <person name="Puiu D."/>
            <person name="Bianco L."/>
            <person name="Allen B.J."/>
            <person name="Troggio M."/>
            <person name="Leslie C.A."/>
            <person name="Timp W."/>
            <person name="Dendekar A."/>
            <person name="Salzberg S.L."/>
            <person name="Neale D.B."/>
        </authorList>
    </citation>
    <scope>NUCLEOTIDE SEQUENCE</scope>
    <source>
        <tissue evidence="2">Leaves</tissue>
    </source>
</reference>
<name>A0A833UCS0_JUGRE</name>
<dbReference type="Proteomes" id="UP000619265">
    <property type="component" value="Unassembled WGS sequence"/>
</dbReference>
<dbReference type="EMBL" id="LIHL02000013">
    <property type="protein sequence ID" value="KAF5449819.1"/>
    <property type="molecule type" value="Genomic_DNA"/>
</dbReference>
<evidence type="ECO:0000313" key="1">
    <source>
        <dbReference type="EMBL" id="KAF5449818.1"/>
    </source>
</evidence>
<comment type="caution">
    <text evidence="2">The sequence shown here is derived from an EMBL/GenBank/DDBJ whole genome shotgun (WGS) entry which is preliminary data.</text>
</comment>